<keyword evidence="3" id="KW-0378">Hydrolase</keyword>
<evidence type="ECO:0000256" key="4">
    <source>
        <dbReference type="ARBA" id="ARBA00022912"/>
    </source>
</evidence>
<dbReference type="GO" id="GO:0005737">
    <property type="term" value="C:cytoplasm"/>
    <property type="evidence" value="ECO:0007669"/>
    <property type="project" value="TreeGrafter"/>
</dbReference>
<dbReference type="GO" id="GO:0043409">
    <property type="term" value="P:negative regulation of MAPK cascade"/>
    <property type="evidence" value="ECO:0007669"/>
    <property type="project" value="TreeGrafter"/>
</dbReference>
<dbReference type="InterPro" id="IPR000387">
    <property type="entry name" value="Tyr_Pase_dom"/>
</dbReference>
<reference evidence="8 10" key="2">
    <citation type="journal article" date="2013" name="Nature">
        <title>Insights into bilaterian evolution from three spiralian genomes.</title>
        <authorList>
            <person name="Simakov O."/>
            <person name="Marletaz F."/>
            <person name="Cho S.J."/>
            <person name="Edsinger-Gonzales E."/>
            <person name="Havlak P."/>
            <person name="Hellsten U."/>
            <person name="Kuo D.H."/>
            <person name="Larsson T."/>
            <person name="Lv J."/>
            <person name="Arendt D."/>
            <person name="Savage R."/>
            <person name="Osoegawa K."/>
            <person name="de Jong P."/>
            <person name="Grimwood J."/>
            <person name="Chapman J.A."/>
            <person name="Shapiro H."/>
            <person name="Aerts A."/>
            <person name="Otillar R.P."/>
            <person name="Terry A.Y."/>
            <person name="Boore J.L."/>
            <person name="Grigoriev I.V."/>
            <person name="Lindberg D.R."/>
            <person name="Seaver E.C."/>
            <person name="Weisblat D.A."/>
            <person name="Putnam N.H."/>
            <person name="Rokhsar D.S."/>
        </authorList>
    </citation>
    <scope>NUCLEOTIDE SEQUENCE</scope>
    <source>
        <strain evidence="8 10">I ESC-2004</strain>
    </source>
</reference>
<dbReference type="EMBL" id="AMQN01005193">
    <property type="status" value="NOT_ANNOTATED_CDS"/>
    <property type="molecule type" value="Genomic_DNA"/>
</dbReference>
<evidence type="ECO:0000313" key="9">
    <source>
        <dbReference type="EnsemblMetazoa" id="CapteP94166"/>
    </source>
</evidence>
<reference evidence="10" key="1">
    <citation type="submission" date="2012-12" db="EMBL/GenBank/DDBJ databases">
        <authorList>
            <person name="Hellsten U."/>
            <person name="Grimwood J."/>
            <person name="Chapman J.A."/>
            <person name="Shapiro H."/>
            <person name="Aerts A."/>
            <person name="Otillar R.P."/>
            <person name="Terry A.Y."/>
            <person name="Boore J.L."/>
            <person name="Simakov O."/>
            <person name="Marletaz F."/>
            <person name="Cho S.-J."/>
            <person name="Edsinger-Gonzales E."/>
            <person name="Havlak P."/>
            <person name="Kuo D.-H."/>
            <person name="Larsson T."/>
            <person name="Lv J."/>
            <person name="Arendt D."/>
            <person name="Savage R."/>
            <person name="Osoegawa K."/>
            <person name="de Jong P."/>
            <person name="Lindberg D.R."/>
            <person name="Seaver E.C."/>
            <person name="Weisblat D.A."/>
            <person name="Putnam N.H."/>
            <person name="Grigoriev I.V."/>
            <person name="Rokhsar D.S."/>
        </authorList>
    </citation>
    <scope>NUCLEOTIDE SEQUENCE</scope>
    <source>
        <strain evidence="10">I ESC-2004</strain>
    </source>
</reference>
<evidence type="ECO:0000313" key="8">
    <source>
        <dbReference type="EMBL" id="ELU13189.1"/>
    </source>
</evidence>
<dbReference type="InterPro" id="IPR001763">
    <property type="entry name" value="Rhodanese-like_dom"/>
</dbReference>
<evidence type="ECO:0000256" key="1">
    <source>
        <dbReference type="ARBA" id="ARBA00008601"/>
    </source>
</evidence>
<dbReference type="SUPFAM" id="SSF52821">
    <property type="entry name" value="Rhodanese/Cell cycle control phosphatase"/>
    <property type="match status" value="1"/>
</dbReference>
<dbReference type="Gene3D" id="3.40.250.10">
    <property type="entry name" value="Rhodanese-like domain"/>
    <property type="match status" value="1"/>
</dbReference>
<evidence type="ECO:0000259" key="7">
    <source>
        <dbReference type="PROSITE" id="PS50206"/>
    </source>
</evidence>
<dbReference type="PROSITE" id="PS50206">
    <property type="entry name" value="RHODANESE_3"/>
    <property type="match status" value="1"/>
</dbReference>
<dbReference type="Gene3D" id="3.90.190.10">
    <property type="entry name" value="Protein tyrosine phosphatase superfamily"/>
    <property type="match status" value="1"/>
</dbReference>
<dbReference type="OrthoDB" id="426001at2759"/>
<dbReference type="PROSITE" id="PS00383">
    <property type="entry name" value="TYR_PHOSPHATASE_1"/>
    <property type="match status" value="1"/>
</dbReference>
<dbReference type="GO" id="GO:0008330">
    <property type="term" value="F:protein tyrosine/threonine phosphatase activity"/>
    <property type="evidence" value="ECO:0007669"/>
    <property type="project" value="TreeGrafter"/>
</dbReference>
<dbReference type="EC" id="3.1.3.48" evidence="2"/>
<dbReference type="EnsemblMetazoa" id="CapteT94166">
    <property type="protein sequence ID" value="CapteP94166"/>
    <property type="gene ID" value="CapteG94166"/>
</dbReference>
<dbReference type="InterPro" id="IPR016130">
    <property type="entry name" value="Tyr_Pase_AS"/>
</dbReference>
<keyword evidence="4" id="KW-0904">Protein phosphatase</keyword>
<keyword evidence="10" id="KW-1185">Reference proteome</keyword>
<dbReference type="Pfam" id="PF00581">
    <property type="entry name" value="Rhodanese"/>
    <property type="match status" value="1"/>
</dbReference>
<evidence type="ECO:0000259" key="6">
    <source>
        <dbReference type="PROSITE" id="PS50056"/>
    </source>
</evidence>
<dbReference type="PROSITE" id="PS50056">
    <property type="entry name" value="TYR_PHOSPHATASE_2"/>
    <property type="match status" value="1"/>
</dbReference>
<evidence type="ECO:0000256" key="3">
    <source>
        <dbReference type="ARBA" id="ARBA00022801"/>
    </source>
</evidence>
<dbReference type="GO" id="GO:0017017">
    <property type="term" value="F:MAP kinase tyrosine/serine/threonine phosphatase activity"/>
    <property type="evidence" value="ECO:0007669"/>
    <property type="project" value="InterPro"/>
</dbReference>
<accession>R7V3U0</accession>
<dbReference type="SMART" id="SM00195">
    <property type="entry name" value="DSPc"/>
    <property type="match status" value="1"/>
</dbReference>
<dbReference type="CDD" id="cd01446">
    <property type="entry name" value="DSP_MapKP"/>
    <property type="match status" value="1"/>
</dbReference>
<dbReference type="SUPFAM" id="SSF52799">
    <property type="entry name" value="(Phosphotyrosine protein) phosphatases II"/>
    <property type="match status" value="1"/>
</dbReference>
<dbReference type="AlphaFoldDB" id="R7V3U0"/>
<dbReference type="PANTHER" id="PTHR10159:SF533">
    <property type="entry name" value="TYROSINE-PROTEIN PHOSPHATASE VHP-1"/>
    <property type="match status" value="1"/>
</dbReference>
<comment type="similarity">
    <text evidence="1">Belongs to the protein-tyrosine phosphatase family. Non-receptor class dual specificity subfamily.</text>
</comment>
<reference evidence="9" key="3">
    <citation type="submission" date="2015-06" db="UniProtKB">
        <authorList>
            <consortium name="EnsemblMetazoa"/>
        </authorList>
    </citation>
    <scope>IDENTIFICATION</scope>
</reference>
<feature type="domain" description="Tyrosine specific protein phosphatases" evidence="6">
    <location>
        <begin position="240"/>
        <end position="291"/>
    </location>
</feature>
<dbReference type="PANTHER" id="PTHR10159">
    <property type="entry name" value="DUAL SPECIFICITY PROTEIN PHOSPHATASE"/>
    <property type="match status" value="1"/>
</dbReference>
<name>R7V3U0_CAPTE</name>
<dbReference type="InterPro" id="IPR020422">
    <property type="entry name" value="TYR_PHOSPHATASE_DUAL_dom"/>
</dbReference>
<dbReference type="GO" id="GO:0033550">
    <property type="term" value="F:MAP kinase tyrosine phosphatase activity"/>
    <property type="evidence" value="ECO:0007669"/>
    <property type="project" value="TreeGrafter"/>
</dbReference>
<dbReference type="OMA" id="CALIHCL"/>
<organism evidence="8">
    <name type="scientific">Capitella teleta</name>
    <name type="common">Polychaete worm</name>
    <dbReference type="NCBI Taxonomy" id="283909"/>
    <lineage>
        <taxon>Eukaryota</taxon>
        <taxon>Metazoa</taxon>
        <taxon>Spiralia</taxon>
        <taxon>Lophotrochozoa</taxon>
        <taxon>Annelida</taxon>
        <taxon>Polychaeta</taxon>
        <taxon>Sedentaria</taxon>
        <taxon>Scolecida</taxon>
        <taxon>Capitellidae</taxon>
        <taxon>Capitella</taxon>
    </lineage>
</organism>
<dbReference type="Proteomes" id="UP000014760">
    <property type="component" value="Unassembled WGS sequence"/>
</dbReference>
<dbReference type="SMART" id="SM00450">
    <property type="entry name" value="RHOD"/>
    <property type="match status" value="1"/>
</dbReference>
<dbReference type="InterPro" id="IPR000340">
    <property type="entry name" value="Dual-sp_phosphatase_cat-dom"/>
</dbReference>
<dbReference type="PROSITE" id="PS50054">
    <property type="entry name" value="TYR_PHOSPHATASE_DUAL"/>
    <property type="match status" value="1"/>
</dbReference>
<gene>
    <name evidence="8" type="ORF">CAPTEDRAFT_94166</name>
</gene>
<sequence>MLIVTLLCTNDTISCISRIPTLTSRYLCYVSFQILVIDSRSFLEYNTHHITSSVNVCCSKLVKRRLQQGKVSIQDLLAQTCQMEPHPDVPIFVYDQCTCTPEQLSKDCFLRILFAKLSAVFSNVSLLKGGFLEFQAAHPSLCETKTTCSVVTSGSTQYKCPPMTSMSQPCLPVSNIGPTKILPFLFLGSQHDALSQDTMQTNGITYVLNVSTTCQKPSFIQDAHFLRVPVIDNYSDKLLPHFQEAFQFLDKVRESNSSVLVHCLAGISRSPTLAIAYVMHYLSMSSDEAYK</sequence>
<dbReference type="InterPro" id="IPR029021">
    <property type="entry name" value="Prot-tyrosine_phosphatase-like"/>
</dbReference>
<dbReference type="InterPro" id="IPR008343">
    <property type="entry name" value="MKP"/>
</dbReference>
<dbReference type="HOGENOM" id="CLU_027074_0_1_1"/>
<feature type="domain" description="Rhodanese" evidence="7">
    <location>
        <begin position="30"/>
        <end position="143"/>
    </location>
</feature>
<feature type="domain" description="Tyrosine-protein phosphatase" evidence="5">
    <location>
        <begin position="177"/>
        <end position="291"/>
    </location>
</feature>
<evidence type="ECO:0000313" key="10">
    <source>
        <dbReference type="Proteomes" id="UP000014760"/>
    </source>
</evidence>
<dbReference type="PRINTS" id="PR01764">
    <property type="entry name" value="MAPKPHPHTASE"/>
</dbReference>
<proteinExistence type="inferred from homology"/>
<dbReference type="InterPro" id="IPR036873">
    <property type="entry name" value="Rhodanese-like_dom_sf"/>
</dbReference>
<protein>
    <recommendedName>
        <fullName evidence="2">protein-tyrosine-phosphatase</fullName>
        <ecNumber evidence="2">3.1.3.48</ecNumber>
    </recommendedName>
</protein>
<dbReference type="STRING" id="283909.R7V3U0"/>
<dbReference type="Pfam" id="PF00782">
    <property type="entry name" value="DSPc"/>
    <property type="match status" value="1"/>
</dbReference>
<dbReference type="FunFam" id="3.40.250.10:FF:000020">
    <property type="entry name" value="Dual specificity protein phosphatase 8"/>
    <property type="match status" value="1"/>
</dbReference>
<evidence type="ECO:0000259" key="5">
    <source>
        <dbReference type="PROSITE" id="PS50054"/>
    </source>
</evidence>
<dbReference type="EMBL" id="KB295394">
    <property type="protein sequence ID" value="ELU13189.1"/>
    <property type="molecule type" value="Genomic_DNA"/>
</dbReference>
<evidence type="ECO:0000256" key="2">
    <source>
        <dbReference type="ARBA" id="ARBA00013064"/>
    </source>
</evidence>